<dbReference type="InterPro" id="IPR013154">
    <property type="entry name" value="ADH-like_N"/>
</dbReference>
<dbReference type="Pfam" id="PF00107">
    <property type="entry name" value="ADH_zinc_N"/>
    <property type="match status" value="1"/>
</dbReference>
<dbReference type="Pfam" id="PF08240">
    <property type="entry name" value="ADH_N"/>
    <property type="match status" value="1"/>
</dbReference>
<dbReference type="OrthoDB" id="9787435at2"/>
<evidence type="ECO:0000259" key="2">
    <source>
        <dbReference type="SMART" id="SM00829"/>
    </source>
</evidence>
<dbReference type="InterPro" id="IPR036291">
    <property type="entry name" value="NAD(P)-bd_dom_sf"/>
</dbReference>
<dbReference type="SMART" id="SM00829">
    <property type="entry name" value="PKS_ER"/>
    <property type="match status" value="1"/>
</dbReference>
<dbReference type="RefSeq" id="WP_091813514.1">
    <property type="nucleotide sequence ID" value="NZ_FOCW01000001.1"/>
</dbReference>
<accession>A0A1H8E584</accession>
<protein>
    <submittedName>
        <fullName evidence="3">NADPH:quinone reductase</fullName>
    </submittedName>
</protein>
<dbReference type="SUPFAM" id="SSF51735">
    <property type="entry name" value="NAD(P)-binding Rossmann-fold domains"/>
    <property type="match status" value="1"/>
</dbReference>
<dbReference type="GO" id="GO:0016491">
    <property type="term" value="F:oxidoreductase activity"/>
    <property type="evidence" value="ECO:0007669"/>
    <property type="project" value="InterPro"/>
</dbReference>
<evidence type="ECO:0000313" key="4">
    <source>
        <dbReference type="Proteomes" id="UP000199531"/>
    </source>
</evidence>
<dbReference type="SUPFAM" id="SSF50129">
    <property type="entry name" value="GroES-like"/>
    <property type="match status" value="1"/>
</dbReference>
<dbReference type="Gene3D" id="3.40.50.720">
    <property type="entry name" value="NAD(P)-binding Rossmann-like Domain"/>
    <property type="match status" value="1"/>
</dbReference>
<keyword evidence="4" id="KW-1185">Reference proteome</keyword>
<gene>
    <name evidence="3" type="ORF">SAMN02745977_00546</name>
</gene>
<feature type="domain" description="Enoyl reductase (ER)" evidence="2">
    <location>
        <begin position="10"/>
        <end position="340"/>
    </location>
</feature>
<dbReference type="STRING" id="1121117.SAMN02745977_00546"/>
<dbReference type="PANTHER" id="PTHR44154">
    <property type="entry name" value="QUINONE OXIDOREDUCTASE"/>
    <property type="match status" value="1"/>
</dbReference>
<evidence type="ECO:0000256" key="1">
    <source>
        <dbReference type="ARBA" id="ARBA00022857"/>
    </source>
</evidence>
<dbReference type="Proteomes" id="UP000199531">
    <property type="component" value="Unassembled WGS sequence"/>
</dbReference>
<dbReference type="CDD" id="cd08266">
    <property type="entry name" value="Zn_ADH_like1"/>
    <property type="match status" value="1"/>
</dbReference>
<reference evidence="3 4" key="1">
    <citation type="submission" date="2016-10" db="EMBL/GenBank/DDBJ databases">
        <authorList>
            <person name="de Groot N.N."/>
        </authorList>
    </citation>
    <scope>NUCLEOTIDE SEQUENCE [LARGE SCALE GENOMIC DNA]</scope>
    <source>
        <strain evidence="3 4">DSM 15123</strain>
    </source>
</reference>
<dbReference type="InterPro" id="IPR020843">
    <property type="entry name" value="ER"/>
</dbReference>
<dbReference type="AlphaFoldDB" id="A0A1H8E584"/>
<dbReference type="InterPro" id="IPR051603">
    <property type="entry name" value="Zinc-ADH_QOR/CCCR"/>
</dbReference>
<dbReference type="Gene3D" id="3.90.180.10">
    <property type="entry name" value="Medium-chain alcohol dehydrogenases, catalytic domain"/>
    <property type="match status" value="1"/>
</dbReference>
<dbReference type="PANTHER" id="PTHR44154:SF1">
    <property type="entry name" value="QUINONE OXIDOREDUCTASE"/>
    <property type="match status" value="1"/>
</dbReference>
<organism evidence="3 4">
    <name type="scientific">Brachymonas denitrificans DSM 15123</name>
    <dbReference type="NCBI Taxonomy" id="1121117"/>
    <lineage>
        <taxon>Bacteria</taxon>
        <taxon>Pseudomonadati</taxon>
        <taxon>Pseudomonadota</taxon>
        <taxon>Betaproteobacteria</taxon>
        <taxon>Burkholderiales</taxon>
        <taxon>Comamonadaceae</taxon>
        <taxon>Brachymonas</taxon>
    </lineage>
</organism>
<keyword evidence="1" id="KW-0521">NADP</keyword>
<sequence length="344" mass="36933">MKAVFLKGHGGNEVVQVGERPMPQRKPGEVLVRLRAATLNRVDLYMRDSGAGIRHQLPLIMGVDGAGVIEEVDAQERLLQPGQRVVLYSGITCGRCEFCQHGEPVLCTSMQTLGEHCDGTLAEYISVPTGNVFPIPDGLGFDEAAALGVNYLTAWRMLFTKAQLKPWETVLVFGIGGGVSLAGMQLAKAAGARVIVTSREQHKVDRAMELGADAGICSSSEDVQKRVMELTGGRGVDVVFENVGEAVWSTALKSLVRGGRIVTCGATTGDQPGADLRRLFIRQLQVIGSTLGNPGELQDLLAWCAQGKVRPLIDRVLPLEAIHEGLDVLERNEQFGKLAIAIGD</sequence>
<dbReference type="InterPro" id="IPR011032">
    <property type="entry name" value="GroES-like_sf"/>
</dbReference>
<proteinExistence type="predicted"/>
<evidence type="ECO:0000313" key="3">
    <source>
        <dbReference type="EMBL" id="SEN13937.1"/>
    </source>
</evidence>
<name>A0A1H8E584_9BURK</name>
<dbReference type="InterPro" id="IPR013149">
    <property type="entry name" value="ADH-like_C"/>
</dbReference>
<dbReference type="EMBL" id="FOCW01000001">
    <property type="protein sequence ID" value="SEN13937.1"/>
    <property type="molecule type" value="Genomic_DNA"/>
</dbReference>